<dbReference type="EMBL" id="BAABIC010000021">
    <property type="protein sequence ID" value="GAA4705756.1"/>
    <property type="molecule type" value="Genomic_DNA"/>
</dbReference>
<accession>A0ABP8XE72</accession>
<organism evidence="2 3">
    <name type="scientific">Pseudonocardia yuanmonensis</name>
    <dbReference type="NCBI Taxonomy" id="1095914"/>
    <lineage>
        <taxon>Bacteria</taxon>
        <taxon>Bacillati</taxon>
        <taxon>Actinomycetota</taxon>
        <taxon>Actinomycetes</taxon>
        <taxon>Pseudonocardiales</taxon>
        <taxon>Pseudonocardiaceae</taxon>
        <taxon>Pseudonocardia</taxon>
    </lineage>
</organism>
<reference evidence="3" key="1">
    <citation type="journal article" date="2019" name="Int. J. Syst. Evol. Microbiol.">
        <title>The Global Catalogue of Microorganisms (GCM) 10K type strain sequencing project: providing services to taxonomists for standard genome sequencing and annotation.</title>
        <authorList>
            <consortium name="The Broad Institute Genomics Platform"/>
            <consortium name="The Broad Institute Genome Sequencing Center for Infectious Disease"/>
            <person name="Wu L."/>
            <person name="Ma J."/>
        </authorList>
    </citation>
    <scope>NUCLEOTIDE SEQUENCE [LARGE SCALE GENOMIC DNA]</scope>
    <source>
        <strain evidence="3">JCM 18055</strain>
    </source>
</reference>
<name>A0ABP8XE72_9PSEU</name>
<keyword evidence="3" id="KW-1185">Reference proteome</keyword>
<evidence type="ECO:0000313" key="2">
    <source>
        <dbReference type="EMBL" id="GAA4705756.1"/>
    </source>
</evidence>
<feature type="region of interest" description="Disordered" evidence="1">
    <location>
        <begin position="1"/>
        <end position="62"/>
    </location>
</feature>
<dbReference type="Proteomes" id="UP001500325">
    <property type="component" value="Unassembled WGS sequence"/>
</dbReference>
<gene>
    <name evidence="2" type="ORF">GCM10023215_52240</name>
</gene>
<comment type="caution">
    <text evidence="2">The sequence shown here is derived from an EMBL/GenBank/DDBJ whole genome shotgun (WGS) entry which is preliminary data.</text>
</comment>
<evidence type="ECO:0000313" key="3">
    <source>
        <dbReference type="Proteomes" id="UP001500325"/>
    </source>
</evidence>
<sequence length="79" mass="8125">MPPSGSMEQDVIRATGGAVAQGWHPSGVRSGAGQGTAPRRAPRSPQVRPGQGSGGASTSSWLGLSKSIDAYSRSFVSRW</sequence>
<evidence type="ECO:0000256" key="1">
    <source>
        <dbReference type="SAM" id="MobiDB-lite"/>
    </source>
</evidence>
<protein>
    <submittedName>
        <fullName evidence="2">Uncharacterized protein</fullName>
    </submittedName>
</protein>
<proteinExistence type="predicted"/>